<organism evidence="2 3">
    <name type="scientific">Clostridium bornimense</name>
    <dbReference type="NCBI Taxonomy" id="1216932"/>
    <lineage>
        <taxon>Bacteria</taxon>
        <taxon>Bacillati</taxon>
        <taxon>Bacillota</taxon>
        <taxon>Clostridia</taxon>
        <taxon>Eubacteriales</taxon>
        <taxon>Clostridiaceae</taxon>
        <taxon>Clostridium</taxon>
    </lineage>
</organism>
<proteinExistence type="predicted"/>
<feature type="transmembrane region" description="Helical" evidence="1">
    <location>
        <begin position="7"/>
        <end position="30"/>
    </location>
</feature>
<protein>
    <submittedName>
        <fullName evidence="2">Putative membrane protein</fullName>
    </submittedName>
</protein>
<sequence>MKKIRFFLITTSLLIFIIGFISFLSLLVFANSNDKPVTYYLRLVKNQLSSINNNIDTTTDVNINNNDTSFTEPYIPSSYPDTSSPNYNKPFELALEDIRNSQLQCALSEMTDPDTYQYFVTEQYDIQKEYFIDTMKNFLSTTSLSDSLRIANSQYSNYTTNLFGNSKDKLINFYTILSNNSVNSINEINFTVCSMEPKVITPVDNSEGSFYGFVVKYHFSLSDDNNFSHDFGTSSDPIVGLVGNKNDVLLIIEPW</sequence>
<keyword evidence="1" id="KW-1133">Transmembrane helix</keyword>
<name>W6SEC2_9CLOT</name>
<dbReference type="KEGG" id="clt:CM240_0825"/>
<keyword evidence="3" id="KW-1185">Reference proteome</keyword>
<accession>W6SEC2</accession>
<dbReference type="HOGENOM" id="CLU_1088609_0_0_9"/>
<keyword evidence="1" id="KW-0812">Transmembrane</keyword>
<dbReference type="EMBL" id="HG917868">
    <property type="protein sequence ID" value="CDM67990.1"/>
    <property type="molecule type" value="Genomic_DNA"/>
</dbReference>
<dbReference type="PATRIC" id="fig|1216932.3.peg.811"/>
<dbReference type="Proteomes" id="UP000019426">
    <property type="component" value="Chromosome M2/40_rep1"/>
</dbReference>
<dbReference type="RefSeq" id="WP_044036743.1">
    <property type="nucleotide sequence ID" value="NZ_HG917868.1"/>
</dbReference>
<evidence type="ECO:0000313" key="2">
    <source>
        <dbReference type="EMBL" id="CDM67990.1"/>
    </source>
</evidence>
<dbReference type="AlphaFoldDB" id="W6SEC2"/>
<gene>
    <name evidence="2" type="ORF">CM240_0825</name>
</gene>
<keyword evidence="1" id="KW-0472">Membrane</keyword>
<reference evidence="2 3" key="1">
    <citation type="submission" date="2013-11" db="EMBL/GenBank/DDBJ databases">
        <title>Complete genome sequence of Clostridum sp. M2/40.</title>
        <authorList>
            <person name="Wibberg D."/>
            <person name="Puehler A."/>
            <person name="Schlueter A."/>
        </authorList>
    </citation>
    <scope>NUCLEOTIDE SEQUENCE [LARGE SCALE GENOMIC DNA]</scope>
    <source>
        <strain evidence="3">M2/40</strain>
    </source>
</reference>
<evidence type="ECO:0000313" key="3">
    <source>
        <dbReference type="Proteomes" id="UP000019426"/>
    </source>
</evidence>
<evidence type="ECO:0000256" key="1">
    <source>
        <dbReference type="SAM" id="Phobius"/>
    </source>
</evidence>